<feature type="transmembrane region" description="Helical" evidence="1">
    <location>
        <begin position="174"/>
        <end position="192"/>
    </location>
</feature>
<dbReference type="AlphaFoldDB" id="A0A1F8CLA1"/>
<dbReference type="Pfam" id="PF11847">
    <property type="entry name" value="GT-C_AftD"/>
    <property type="match status" value="1"/>
</dbReference>
<keyword evidence="1" id="KW-0472">Membrane</keyword>
<evidence type="ECO:0000313" key="3">
    <source>
        <dbReference type="EMBL" id="OGM76866.1"/>
    </source>
</evidence>
<evidence type="ECO:0000259" key="2">
    <source>
        <dbReference type="Pfam" id="PF11847"/>
    </source>
</evidence>
<dbReference type="Proteomes" id="UP000177855">
    <property type="component" value="Unassembled WGS sequence"/>
</dbReference>
<name>A0A1F8CLA1_9BACT</name>
<feature type="transmembrane region" description="Helical" evidence="1">
    <location>
        <begin position="373"/>
        <end position="392"/>
    </location>
</feature>
<gene>
    <name evidence="3" type="ORF">A2210_00560</name>
</gene>
<keyword evidence="1" id="KW-0812">Transmembrane</keyword>
<organism evidence="3 4">
    <name type="scientific">Candidatus Woesebacteria bacterium RIFOXYA1_FULL_40_18</name>
    <dbReference type="NCBI Taxonomy" id="1802532"/>
    <lineage>
        <taxon>Bacteria</taxon>
        <taxon>Candidatus Woeseibacteriota</taxon>
    </lineage>
</organism>
<dbReference type="STRING" id="1802532.A2210_00560"/>
<feature type="transmembrane region" description="Helical" evidence="1">
    <location>
        <begin position="302"/>
        <end position="322"/>
    </location>
</feature>
<feature type="transmembrane region" description="Helical" evidence="1">
    <location>
        <begin position="198"/>
        <end position="215"/>
    </location>
</feature>
<sequence>MSIVRKYLSIIILSILPLILVLIWFRNGLLFAGGEEGMSFYNLSKNLSLISYPWYDANGGYAMSILLPRVPFYSFLELFYKFGLEGYVLQALVFYLLMVTGSLSVYYLIKEIITPKLPTEAQKIIPFISAVFYLFNPYSLTQVWGRGLLAQMFSFALLPLFLLLVILGFKKRKFFYALLAVFASFILSPTFVLITQIIVIWTPVSIYFVYSFIISKDKESRVFIFQYSIFLIVIWTFTHAWWLIPTFKIAGQYFSPVSNNLQENIGTLLGVSPYFTLSYVIRLTQKFIIFTANTYGEIYSTFFFQAISWLVPITAVFSIAYLRKIKILMFFLILFLLGLFVSLGSNPPLGYFFVLVFKRFSFLQAFRNPYEKFGIVLMLAYTPFFALGLYRLNELTKKRFSNIILYLIIFLVCGVFVWPLWKGQFSGKNAWTKVPGYYKEADIWLSANAGDGRLIQVPLIGGDGVIYNWEHPYQGIEPGEFLFTPSSIGRNVVVNKIYYNVLLQRFGNFAPYSFGPDPDISKSEFKSKELWQELAKLNVRYIVFHNDLYDSVIGEKKTKEDFRRYLSSQRNIKKVKTFGELDIYEVAFSDEIRHIYSPQVKTEYLKINPTLYEVKMLEEKSADLHFLELFDPNWIAYQEDGTVLEHNKVFSYANSWEIKDSSSKIFIKYKPQDYVNLGTKISTYTLVGLVIVFIYLWIEQKRRGYR</sequence>
<feature type="transmembrane region" description="Helical" evidence="1">
    <location>
        <begin position="148"/>
        <end position="167"/>
    </location>
</feature>
<feature type="transmembrane region" description="Helical" evidence="1">
    <location>
        <begin position="87"/>
        <end position="109"/>
    </location>
</feature>
<dbReference type="EMBL" id="MGHS01000017">
    <property type="protein sequence ID" value="OGM76866.1"/>
    <property type="molecule type" value="Genomic_DNA"/>
</dbReference>
<keyword evidence="1" id="KW-1133">Transmembrane helix</keyword>
<feature type="transmembrane region" description="Helical" evidence="1">
    <location>
        <begin position="404"/>
        <end position="421"/>
    </location>
</feature>
<dbReference type="InterPro" id="IPR021798">
    <property type="entry name" value="AftD_N"/>
</dbReference>
<feature type="transmembrane region" description="Helical" evidence="1">
    <location>
        <begin position="329"/>
        <end position="353"/>
    </location>
</feature>
<feature type="transmembrane region" description="Helical" evidence="1">
    <location>
        <begin position="7"/>
        <end position="25"/>
    </location>
</feature>
<reference evidence="3 4" key="1">
    <citation type="journal article" date="2016" name="Nat. Commun.">
        <title>Thousands of microbial genomes shed light on interconnected biogeochemical processes in an aquifer system.</title>
        <authorList>
            <person name="Anantharaman K."/>
            <person name="Brown C.T."/>
            <person name="Hug L.A."/>
            <person name="Sharon I."/>
            <person name="Castelle C.J."/>
            <person name="Probst A.J."/>
            <person name="Thomas B.C."/>
            <person name="Singh A."/>
            <person name="Wilkins M.J."/>
            <person name="Karaoz U."/>
            <person name="Brodie E.L."/>
            <person name="Williams K.H."/>
            <person name="Hubbard S.S."/>
            <person name="Banfield J.F."/>
        </authorList>
    </citation>
    <scope>NUCLEOTIDE SEQUENCE [LARGE SCALE GENOMIC DNA]</scope>
</reference>
<proteinExistence type="predicted"/>
<accession>A0A1F8CLA1</accession>
<evidence type="ECO:0000256" key="1">
    <source>
        <dbReference type="SAM" id="Phobius"/>
    </source>
</evidence>
<protein>
    <recommendedName>
        <fullName evidence="2">Alpha-(1-&gt;3)-arabinofuranosyltransferase N-terminal GT-C domain-containing protein</fullName>
    </recommendedName>
</protein>
<feature type="transmembrane region" description="Helical" evidence="1">
    <location>
        <begin position="222"/>
        <end position="244"/>
    </location>
</feature>
<feature type="transmembrane region" description="Helical" evidence="1">
    <location>
        <begin position="121"/>
        <end position="136"/>
    </location>
</feature>
<evidence type="ECO:0000313" key="4">
    <source>
        <dbReference type="Proteomes" id="UP000177855"/>
    </source>
</evidence>
<dbReference type="GO" id="GO:0016740">
    <property type="term" value="F:transferase activity"/>
    <property type="evidence" value="ECO:0007669"/>
    <property type="project" value="InterPro"/>
</dbReference>
<comment type="caution">
    <text evidence="3">The sequence shown here is derived from an EMBL/GenBank/DDBJ whole genome shotgun (WGS) entry which is preliminary data.</text>
</comment>
<feature type="transmembrane region" description="Helical" evidence="1">
    <location>
        <begin position="681"/>
        <end position="698"/>
    </location>
</feature>
<feature type="domain" description="Alpha-(1-&gt;3)-arabinofuranosyltransferase N-terminal GT-C" evidence="2">
    <location>
        <begin position="66"/>
        <end position="458"/>
    </location>
</feature>